<gene>
    <name evidence="2" type="ORF">GCM10023335_88870</name>
</gene>
<dbReference type="GO" id="GO:0016787">
    <property type="term" value="F:hydrolase activity"/>
    <property type="evidence" value="ECO:0007669"/>
    <property type="project" value="UniProtKB-KW"/>
</dbReference>
<dbReference type="InterPro" id="IPR050228">
    <property type="entry name" value="Carboxylesterase_BioH"/>
</dbReference>
<accession>A0ABP9JQ30</accession>
<evidence type="ECO:0000313" key="3">
    <source>
        <dbReference type="Proteomes" id="UP001501759"/>
    </source>
</evidence>
<dbReference type="EMBL" id="BAABKB010000069">
    <property type="protein sequence ID" value="GAA5039451.1"/>
    <property type="molecule type" value="Genomic_DNA"/>
</dbReference>
<dbReference type="Proteomes" id="UP001501759">
    <property type="component" value="Unassembled WGS sequence"/>
</dbReference>
<dbReference type="InterPro" id="IPR029058">
    <property type="entry name" value="AB_hydrolase_fold"/>
</dbReference>
<organism evidence="2 3">
    <name type="scientific">Streptomyces siamensis</name>
    <dbReference type="NCBI Taxonomy" id="1274986"/>
    <lineage>
        <taxon>Bacteria</taxon>
        <taxon>Bacillati</taxon>
        <taxon>Actinomycetota</taxon>
        <taxon>Actinomycetes</taxon>
        <taxon>Kitasatosporales</taxon>
        <taxon>Streptomycetaceae</taxon>
        <taxon>Streptomyces</taxon>
    </lineage>
</organism>
<feature type="domain" description="AB hydrolase-1" evidence="1">
    <location>
        <begin position="36"/>
        <end position="266"/>
    </location>
</feature>
<dbReference type="RefSeq" id="WP_345658708.1">
    <property type="nucleotide sequence ID" value="NZ_BAABKB010000069.1"/>
</dbReference>
<dbReference type="InterPro" id="IPR000073">
    <property type="entry name" value="AB_hydrolase_1"/>
</dbReference>
<proteinExistence type="predicted"/>
<comment type="caution">
    <text evidence="2">The sequence shown here is derived from an EMBL/GenBank/DDBJ whole genome shotgun (WGS) entry which is preliminary data.</text>
</comment>
<dbReference type="PANTHER" id="PTHR43194">
    <property type="entry name" value="HYDROLASE ALPHA/BETA FOLD FAMILY"/>
    <property type="match status" value="1"/>
</dbReference>
<keyword evidence="2" id="KW-0378">Hydrolase</keyword>
<dbReference type="PANTHER" id="PTHR43194:SF2">
    <property type="entry name" value="PEROXISOMAL MEMBRANE PROTEIN LPX1"/>
    <property type="match status" value="1"/>
</dbReference>
<sequence>MAAQDHLHHEHIAFRGARGARVVADRWSPTTPEHGVVLLMHGGGQTRHSWARTVRKLATDGWVAITVDARGHGDSEWSADGEYTLDGFVADLYCVVDTLDRPPVVIGASLGGRTALVAEGERPGTTAGLVLVDIAPRVDAAGQARVRAFMASAPNGFSSLAEVAEAVNAYSPRRRTSRNLEGLKKNVRQRADGRWYWHWDPRFLESSTDERNFAVDRLRRAASNVTVPTMLVRGDHSDMVTAEAANELLELVPSARLVEVAAGHMITGDDNDVFTSHLRGFLTERVQHADGV</sequence>
<protein>
    <submittedName>
        <fullName evidence="2">Alpha/beta fold hydrolase</fullName>
    </submittedName>
</protein>
<dbReference type="Gene3D" id="3.40.50.1820">
    <property type="entry name" value="alpha/beta hydrolase"/>
    <property type="match status" value="1"/>
</dbReference>
<reference evidence="3" key="1">
    <citation type="journal article" date="2019" name="Int. J. Syst. Evol. Microbiol.">
        <title>The Global Catalogue of Microorganisms (GCM) 10K type strain sequencing project: providing services to taxonomists for standard genome sequencing and annotation.</title>
        <authorList>
            <consortium name="The Broad Institute Genomics Platform"/>
            <consortium name="The Broad Institute Genome Sequencing Center for Infectious Disease"/>
            <person name="Wu L."/>
            <person name="Ma J."/>
        </authorList>
    </citation>
    <scope>NUCLEOTIDE SEQUENCE [LARGE SCALE GENOMIC DNA]</scope>
    <source>
        <strain evidence="3">JCM 18409</strain>
    </source>
</reference>
<evidence type="ECO:0000313" key="2">
    <source>
        <dbReference type="EMBL" id="GAA5039451.1"/>
    </source>
</evidence>
<dbReference type="Pfam" id="PF00561">
    <property type="entry name" value="Abhydrolase_1"/>
    <property type="match status" value="1"/>
</dbReference>
<keyword evidence="3" id="KW-1185">Reference proteome</keyword>
<name>A0ABP9JQ30_9ACTN</name>
<dbReference type="SUPFAM" id="SSF53474">
    <property type="entry name" value="alpha/beta-Hydrolases"/>
    <property type="match status" value="1"/>
</dbReference>
<evidence type="ECO:0000259" key="1">
    <source>
        <dbReference type="Pfam" id="PF00561"/>
    </source>
</evidence>